<accession>A0A2H0UP63</accession>
<name>A0A2H0UP63_9BACT</name>
<evidence type="ECO:0000313" key="2">
    <source>
        <dbReference type="Proteomes" id="UP000230903"/>
    </source>
</evidence>
<evidence type="ECO:0000313" key="1">
    <source>
        <dbReference type="EMBL" id="PIR88190.1"/>
    </source>
</evidence>
<dbReference type="EMBL" id="PFBC01000010">
    <property type="protein sequence ID" value="PIR88190.1"/>
    <property type="molecule type" value="Genomic_DNA"/>
</dbReference>
<gene>
    <name evidence="1" type="ORF">COU10_00565</name>
</gene>
<dbReference type="SUPFAM" id="SSF55729">
    <property type="entry name" value="Acyl-CoA N-acyltransferases (Nat)"/>
    <property type="match status" value="1"/>
</dbReference>
<protein>
    <recommendedName>
        <fullName evidence="3">Phosphatidylglycerol lysyltransferase C-terminal domain-containing protein</fullName>
    </recommendedName>
</protein>
<evidence type="ECO:0008006" key="3">
    <source>
        <dbReference type="Google" id="ProtNLM"/>
    </source>
</evidence>
<comment type="caution">
    <text evidence="1">The sequence shown here is derived from an EMBL/GenBank/DDBJ whole genome shotgun (WGS) entry which is preliminary data.</text>
</comment>
<dbReference type="Proteomes" id="UP000230903">
    <property type="component" value="Unassembled WGS sequence"/>
</dbReference>
<reference evidence="2" key="1">
    <citation type="submission" date="2017-09" db="EMBL/GenBank/DDBJ databases">
        <title>Depth-based differentiation of microbial function through sediment-hosted aquifers and enrichment of novel symbionts in the deep terrestrial subsurface.</title>
        <authorList>
            <person name="Probst A.J."/>
            <person name="Ladd B."/>
            <person name="Jarett J.K."/>
            <person name="Geller-Mcgrath D.E."/>
            <person name="Sieber C.M.K."/>
            <person name="Emerson J.B."/>
            <person name="Anantharaman K."/>
            <person name="Thomas B.C."/>
            <person name="Malmstrom R."/>
            <person name="Stieglmeier M."/>
            <person name="Klingl A."/>
            <person name="Woyke T."/>
            <person name="Ryan C.M."/>
            <person name="Banfield J.F."/>
        </authorList>
    </citation>
    <scope>NUCLEOTIDE SEQUENCE [LARGE SCALE GENOMIC DNA]</scope>
</reference>
<dbReference type="InterPro" id="IPR016181">
    <property type="entry name" value="Acyl_CoA_acyltransferase"/>
</dbReference>
<proteinExistence type="predicted"/>
<dbReference type="AlphaFoldDB" id="A0A2H0UP63"/>
<sequence length="278" mass="32373">MDPKPIKYDHSKHAALSAVLPFSYFSSPVYLDFFGFIREENGEQAICWHDPETNTYPRIFPPEDKTKLQNIIISRATQGDIDTIEKEKIPILEKTLAHHEYYYQTKTLLSNRGKMGQRIRQFKKENPNHKILSAYDPKKILSFYQKWKLAKPREDQSINFFAYHLNNLKKYITKEIYVEIKGELAGFAWGAKHPQNGCWVGLQLKAIYDFNGLSRLLHQERAKLFANEPFLTLGPESDNLGIKQFKEELGPSEIKEYFYIQTGTKSLPKITKTDTIFS</sequence>
<organism evidence="1 2">
    <name type="scientific">Candidatus Harrisonbacteria bacterium CG10_big_fil_rev_8_21_14_0_10_45_28</name>
    <dbReference type="NCBI Taxonomy" id="1974586"/>
    <lineage>
        <taxon>Bacteria</taxon>
        <taxon>Candidatus Harrisoniibacteriota</taxon>
    </lineage>
</organism>
<dbReference type="Gene3D" id="3.40.630.30">
    <property type="match status" value="1"/>
</dbReference>